<keyword evidence="12" id="KW-0418">Kinase</keyword>
<dbReference type="GO" id="GO:0005524">
    <property type="term" value="F:ATP binding"/>
    <property type="evidence" value="ECO:0007669"/>
    <property type="project" value="UniProtKB-KW"/>
</dbReference>
<evidence type="ECO:0000256" key="9">
    <source>
        <dbReference type="ARBA" id="ARBA00022729"/>
    </source>
</evidence>
<dbReference type="Pfam" id="PF14299">
    <property type="entry name" value="PP2"/>
    <property type="match status" value="2"/>
</dbReference>
<evidence type="ECO:0000256" key="10">
    <source>
        <dbReference type="ARBA" id="ARBA00022737"/>
    </source>
</evidence>
<evidence type="ECO:0000256" key="12">
    <source>
        <dbReference type="ARBA" id="ARBA00022777"/>
    </source>
</evidence>
<dbReference type="EMBL" id="JBCNJP010000023">
    <property type="protein sequence ID" value="KAK9057851.1"/>
    <property type="molecule type" value="Genomic_DNA"/>
</dbReference>
<reference evidence="21 22" key="1">
    <citation type="submission" date="2024-04" db="EMBL/GenBank/DDBJ databases">
        <title>The reference genome of an endangered Asteraceae, Deinandra increscens subsp. villosa, native to the Central Coast of California.</title>
        <authorList>
            <person name="Guilliams M."/>
            <person name="Hasenstab-Lehman K."/>
            <person name="Meyer R."/>
            <person name="Mcevoy S."/>
        </authorList>
    </citation>
    <scope>NUCLEOTIDE SEQUENCE [LARGE SCALE GENOMIC DNA]</scope>
    <source>
        <tissue evidence="21">Leaf</tissue>
    </source>
</reference>
<dbReference type="Gene3D" id="1.10.510.10">
    <property type="entry name" value="Transferase(Phosphotransferase) domain 1"/>
    <property type="match status" value="3"/>
</dbReference>
<evidence type="ECO:0000313" key="22">
    <source>
        <dbReference type="Proteomes" id="UP001408789"/>
    </source>
</evidence>
<evidence type="ECO:0000256" key="11">
    <source>
        <dbReference type="ARBA" id="ARBA00022741"/>
    </source>
</evidence>
<keyword evidence="17" id="KW-0325">Glycoprotein</keyword>
<protein>
    <recommendedName>
        <fullName evidence="2">non-specific serine/threonine protein kinase</fullName>
        <ecNumber evidence="2">2.7.11.1</ecNumber>
    </recommendedName>
</protein>
<keyword evidence="10" id="KW-0677">Repeat</keyword>
<evidence type="ECO:0000256" key="6">
    <source>
        <dbReference type="ARBA" id="ARBA00022614"/>
    </source>
</evidence>
<dbReference type="InterPro" id="IPR045272">
    <property type="entry name" value="ANXUR1/2-like"/>
</dbReference>
<keyword evidence="11" id="KW-0547">Nucleotide-binding</keyword>
<dbReference type="InterPro" id="IPR001245">
    <property type="entry name" value="Ser-Thr/Tyr_kinase_cat_dom"/>
</dbReference>
<evidence type="ECO:0000256" key="3">
    <source>
        <dbReference type="ARBA" id="ARBA00022475"/>
    </source>
</evidence>
<dbReference type="GO" id="GO:0009506">
    <property type="term" value="C:plasmodesma"/>
    <property type="evidence" value="ECO:0007669"/>
    <property type="project" value="TreeGrafter"/>
</dbReference>
<dbReference type="InterPro" id="IPR011009">
    <property type="entry name" value="Kinase-like_dom_sf"/>
</dbReference>
<evidence type="ECO:0000256" key="15">
    <source>
        <dbReference type="ARBA" id="ARBA00023136"/>
    </source>
</evidence>
<dbReference type="SMART" id="SM00220">
    <property type="entry name" value="S_TKc"/>
    <property type="match status" value="1"/>
</dbReference>
<evidence type="ECO:0000313" key="21">
    <source>
        <dbReference type="EMBL" id="KAK9057851.1"/>
    </source>
</evidence>
<dbReference type="InterPro" id="IPR008271">
    <property type="entry name" value="Ser/Thr_kinase_AS"/>
</dbReference>
<dbReference type="SUPFAM" id="SSF56112">
    <property type="entry name" value="Protein kinase-like (PK-like)"/>
    <property type="match status" value="3"/>
</dbReference>
<dbReference type="PROSITE" id="PS00108">
    <property type="entry name" value="PROTEIN_KINASE_ST"/>
    <property type="match status" value="1"/>
</dbReference>
<feature type="domain" description="Protein kinase" evidence="20">
    <location>
        <begin position="688"/>
        <end position="968"/>
    </location>
</feature>
<evidence type="ECO:0000256" key="14">
    <source>
        <dbReference type="ARBA" id="ARBA00022989"/>
    </source>
</evidence>
<dbReference type="Proteomes" id="UP001408789">
    <property type="component" value="Unassembled WGS sequence"/>
</dbReference>
<evidence type="ECO:0000256" key="1">
    <source>
        <dbReference type="ARBA" id="ARBA00004162"/>
    </source>
</evidence>
<dbReference type="Gene3D" id="3.30.200.20">
    <property type="entry name" value="Phosphorylase Kinase, domain 1"/>
    <property type="match status" value="3"/>
</dbReference>
<dbReference type="GO" id="GO:0004674">
    <property type="term" value="F:protein serine/threonine kinase activity"/>
    <property type="evidence" value="ECO:0007669"/>
    <property type="project" value="UniProtKB-KW"/>
</dbReference>
<comment type="catalytic activity">
    <reaction evidence="18">
        <text>L-threonyl-[protein] + ATP = O-phospho-L-threonyl-[protein] + ADP + H(+)</text>
        <dbReference type="Rhea" id="RHEA:46608"/>
        <dbReference type="Rhea" id="RHEA-COMP:11060"/>
        <dbReference type="Rhea" id="RHEA-COMP:11605"/>
        <dbReference type="ChEBI" id="CHEBI:15378"/>
        <dbReference type="ChEBI" id="CHEBI:30013"/>
        <dbReference type="ChEBI" id="CHEBI:30616"/>
        <dbReference type="ChEBI" id="CHEBI:61977"/>
        <dbReference type="ChEBI" id="CHEBI:456216"/>
        <dbReference type="EC" id="2.7.11.1"/>
    </reaction>
</comment>
<keyword evidence="6" id="KW-0433">Leucine-rich repeat</keyword>
<dbReference type="PROSITE" id="PS50011">
    <property type="entry name" value="PROTEIN_KINASE_DOM"/>
    <property type="match status" value="3"/>
</dbReference>
<evidence type="ECO:0000256" key="2">
    <source>
        <dbReference type="ARBA" id="ARBA00012513"/>
    </source>
</evidence>
<keyword evidence="16" id="KW-0675">Receptor</keyword>
<keyword evidence="15" id="KW-0472">Membrane</keyword>
<dbReference type="GO" id="GO:0004714">
    <property type="term" value="F:transmembrane receptor protein tyrosine kinase activity"/>
    <property type="evidence" value="ECO:0007669"/>
    <property type="project" value="InterPro"/>
</dbReference>
<evidence type="ECO:0000256" key="7">
    <source>
        <dbReference type="ARBA" id="ARBA00022679"/>
    </source>
</evidence>
<comment type="subcellular location">
    <subcellularLocation>
        <location evidence="1">Cell membrane</location>
        <topology evidence="1">Single-pass membrane protein</topology>
    </subcellularLocation>
</comment>
<dbReference type="PANTHER" id="PTHR27003:SF471">
    <property type="entry name" value="VASCULAR ENDOTHELIAL GROWTH FACTOR RECEPTOR 2 (VEGFR2)-RELATED"/>
    <property type="match status" value="1"/>
</dbReference>
<organism evidence="21 22">
    <name type="scientific">Deinandra increscens subsp. villosa</name>
    <dbReference type="NCBI Taxonomy" id="3103831"/>
    <lineage>
        <taxon>Eukaryota</taxon>
        <taxon>Viridiplantae</taxon>
        <taxon>Streptophyta</taxon>
        <taxon>Embryophyta</taxon>
        <taxon>Tracheophyta</taxon>
        <taxon>Spermatophyta</taxon>
        <taxon>Magnoliopsida</taxon>
        <taxon>eudicotyledons</taxon>
        <taxon>Gunneridae</taxon>
        <taxon>Pentapetalae</taxon>
        <taxon>asterids</taxon>
        <taxon>campanulids</taxon>
        <taxon>Asterales</taxon>
        <taxon>Asteraceae</taxon>
        <taxon>Asteroideae</taxon>
        <taxon>Heliantheae alliance</taxon>
        <taxon>Madieae</taxon>
        <taxon>Madiinae</taxon>
        <taxon>Deinandra</taxon>
    </lineage>
</organism>
<feature type="domain" description="Protein kinase" evidence="20">
    <location>
        <begin position="44"/>
        <end position="322"/>
    </location>
</feature>
<dbReference type="GO" id="GO:0005886">
    <property type="term" value="C:plasma membrane"/>
    <property type="evidence" value="ECO:0007669"/>
    <property type="project" value="UniProtKB-SubCell"/>
</dbReference>
<keyword evidence="14" id="KW-1133">Transmembrane helix</keyword>
<dbReference type="Pfam" id="PF07714">
    <property type="entry name" value="PK_Tyr_Ser-Thr"/>
    <property type="match status" value="2"/>
</dbReference>
<dbReference type="FunFam" id="1.10.510.10:FF:000358">
    <property type="entry name" value="Putative leucine-rich repeat receptor-like serine/threonine-protein kinase"/>
    <property type="match status" value="1"/>
</dbReference>
<evidence type="ECO:0000256" key="17">
    <source>
        <dbReference type="ARBA" id="ARBA00023180"/>
    </source>
</evidence>
<dbReference type="InterPro" id="IPR000719">
    <property type="entry name" value="Prot_kinase_dom"/>
</dbReference>
<accession>A0AAP0CJJ7</accession>
<evidence type="ECO:0000256" key="8">
    <source>
        <dbReference type="ARBA" id="ARBA00022692"/>
    </source>
</evidence>
<evidence type="ECO:0000256" key="16">
    <source>
        <dbReference type="ARBA" id="ARBA00023170"/>
    </source>
</evidence>
<keyword evidence="8" id="KW-0812">Transmembrane</keyword>
<comment type="catalytic activity">
    <reaction evidence="19">
        <text>L-seryl-[protein] + ATP = O-phospho-L-seryl-[protein] + ADP + H(+)</text>
        <dbReference type="Rhea" id="RHEA:17989"/>
        <dbReference type="Rhea" id="RHEA-COMP:9863"/>
        <dbReference type="Rhea" id="RHEA-COMP:11604"/>
        <dbReference type="ChEBI" id="CHEBI:15378"/>
        <dbReference type="ChEBI" id="CHEBI:29999"/>
        <dbReference type="ChEBI" id="CHEBI:30616"/>
        <dbReference type="ChEBI" id="CHEBI:83421"/>
        <dbReference type="ChEBI" id="CHEBI:456216"/>
        <dbReference type="EC" id="2.7.11.1"/>
    </reaction>
</comment>
<evidence type="ECO:0000256" key="13">
    <source>
        <dbReference type="ARBA" id="ARBA00022840"/>
    </source>
</evidence>
<evidence type="ECO:0000259" key="20">
    <source>
        <dbReference type="PROSITE" id="PS50011"/>
    </source>
</evidence>
<keyword evidence="4" id="KW-0723">Serine/threonine-protein kinase</keyword>
<sequence>MSSSSDEFISSSSDEFIPSAGKHSDYDEFLEVPFEEIKSATDNFSAENLLAQGTFFKVYKGQIERSGNLINIVVRKCQRTSIAYNEVVISKNLKHKNIVSPLEADEDENGQILIINKYEANGSLDRYVSDTSLTWMRRLHICVGVARALNHLHHDVEDTHCIMHANIKSSKILLDHNWDPKLHGFGFAVRAKKHHLHVTDQYKGSLQYMDPAYEHTGGLTPKSDVFSFGVLLFEILFGREASLPNNDNWYFARSAGSCYEDRKLDDLIDPDLRKQMNLESLNIYAETAYWCLKEKRSQRPNMNQILLRLERALELQRTHEHLAVTVEGTSSNHLKGKNLERLKFRLSDLELATNKFSNTYCIGSGGYGMVYKAELDHFDAISSTTVEGNVESELSKKRSTVAIKRIFSRVDGQGEQGFFAEIEMLSNSKHPNIVSLLGFCVEGPEMLLVYEYASNGSLDDYLGNIDNMTNLTWAQRIQICIDIAHGLNHLHTSIEGKQSIIHRDIKSANILLDSKWGAKIADFGLSKLQRTYQQGSTLFTNNIAGTEVYLDPEYLSTGKLKTKSDIYSFGVVMFEIMCGKLAYDKTYNEGGLPSVARRYFENGTWEKLVDPRIREADENIYMLNGGVNQDSLNSFSNIAFQCLAKTQSKRPTMKIIIKELEKALNFQINWKDDLRISLQVIKLGTENFSDCNSVAEGRFWKLYEGELAHTNGCSIMFAKRWHATSRQGHVQFLTEREALLNYKHKNIIGLVGYCSEMNEKIIVYEHASKGRLDKHLANPSLTWIKRLKICIDVANGLNFLHTCGVDGDFIKHRDIIKSSSILLDDDWSAKISNLELSRVTTVFDRAEHVDDEVCDSFGYVDLPTYKKFGFLTDNSDIYSLGVILLEILCGRLAWTEGCVDHSQSLGPLALRHHDEKGNLEEMVFDCIKEQMAPKSLYVFQMTAINCVMENINGRPSTDEVVEELYKALKFQEDYGIQEPKLLSIDYKNIFPASKTPKFYHSIKMKKDLYDMSNAGVLLHDGKVWLSLGSNGERNEMISARKFSYKNRRLLKWQTVQISRFQKAAKMLDITKLKIRIRITTQFLSPGVNYGAYIIFRFCDARKFSSKPMYVGLKYRKGSENLHAYFATWRDDKWMMIELCRFLCHNKDTNFEVELESFSRYYCRSDAIYIEGIEFRPIDRVKNEEIEEAKEVLNSNSKKDYLLPWDEVKRKKHLMIMLSAKGVSYNSFNVKDLNLKHPAESRFKEVIEVVPQQVFRIKLKIPSQMLSPDTKYACYLVFKLTEKCHGLHCPVKVRDLLHRNNKEVDIIYFRSPCPWNLHRSHSVPEQREDGWMEVKVWKVNSSHQLRNDYIPVNLKLITYEGTMSGLVVCGLEFRSM</sequence>
<keyword evidence="5" id="KW-0597">Phosphoprotein</keyword>
<name>A0AAP0CJJ7_9ASTR</name>
<dbReference type="EC" id="2.7.11.1" evidence="2"/>
<evidence type="ECO:0000256" key="5">
    <source>
        <dbReference type="ARBA" id="ARBA00022553"/>
    </source>
</evidence>
<feature type="domain" description="Protein kinase" evidence="20">
    <location>
        <begin position="356"/>
        <end position="664"/>
    </location>
</feature>
<proteinExistence type="predicted"/>
<dbReference type="InterPro" id="IPR025886">
    <property type="entry name" value="PP2-like"/>
</dbReference>
<keyword evidence="3" id="KW-1003">Cell membrane</keyword>
<keyword evidence="9" id="KW-0732">Signal</keyword>
<dbReference type="PANTHER" id="PTHR27003">
    <property type="entry name" value="OS07G0166700 PROTEIN"/>
    <property type="match status" value="1"/>
</dbReference>
<evidence type="ECO:0000256" key="4">
    <source>
        <dbReference type="ARBA" id="ARBA00022527"/>
    </source>
</evidence>
<keyword evidence="7" id="KW-0808">Transferase</keyword>
<gene>
    <name evidence="21" type="ORF">SSX86_022689</name>
</gene>
<evidence type="ECO:0000256" key="18">
    <source>
        <dbReference type="ARBA" id="ARBA00047899"/>
    </source>
</evidence>
<keyword evidence="13" id="KW-0067">ATP-binding</keyword>
<evidence type="ECO:0000256" key="19">
    <source>
        <dbReference type="ARBA" id="ARBA00048679"/>
    </source>
</evidence>
<dbReference type="Pfam" id="PF00069">
    <property type="entry name" value="Pkinase"/>
    <property type="match status" value="1"/>
</dbReference>
<comment type="caution">
    <text evidence="21">The sequence shown here is derived from an EMBL/GenBank/DDBJ whole genome shotgun (WGS) entry which is preliminary data.</text>
</comment>
<keyword evidence="22" id="KW-1185">Reference proteome</keyword>